<keyword evidence="2" id="KW-1185">Reference proteome</keyword>
<dbReference type="EMBL" id="KK105689">
    <property type="protein sequence ID" value="KIY92368.1"/>
    <property type="molecule type" value="Genomic_DNA"/>
</dbReference>
<organism evidence="1 2">
    <name type="scientific">Monoraphidium neglectum</name>
    <dbReference type="NCBI Taxonomy" id="145388"/>
    <lineage>
        <taxon>Eukaryota</taxon>
        <taxon>Viridiplantae</taxon>
        <taxon>Chlorophyta</taxon>
        <taxon>core chlorophytes</taxon>
        <taxon>Chlorophyceae</taxon>
        <taxon>CS clade</taxon>
        <taxon>Sphaeropleales</taxon>
        <taxon>Selenastraceae</taxon>
        <taxon>Monoraphidium</taxon>
    </lineage>
</organism>
<accession>A0A0D2K8A1</accession>
<evidence type="ECO:0000313" key="2">
    <source>
        <dbReference type="Proteomes" id="UP000054498"/>
    </source>
</evidence>
<gene>
    <name evidence="1" type="ORF">MNEG_15595</name>
</gene>
<dbReference type="STRING" id="145388.A0A0D2K8A1"/>
<evidence type="ECO:0000313" key="1">
    <source>
        <dbReference type="EMBL" id="KIY92368.1"/>
    </source>
</evidence>
<protein>
    <submittedName>
        <fullName evidence="1">Uncharacterized protein</fullName>
    </submittedName>
</protein>
<sequence>MRFNADLQTRPPWLPPAPCAAHLALLWWWEAGAAKARRARGWWRQVAAAEADLPQAQRLRAAQRDGALQRWLLPHLLSAALAAGHPPGAAVAGAGGKVASAASGGGGEAAAGDGLAVAAAAADSELRALVPRFAMALGIQAAAEGDGVEAALSAAFGGGDEGSIGPEGVPASRQLQLLDLALFHTAEAAAQLLACVAPQAAGDGGGGGGDGLEGASGRVQRRAALLTSALEGLRRGAEARLAPGACECGLLPGAALSLASLLVDGGCLWVTSCLESWSRAVKASKRKQSKKSAAPPPAAAALATPAVQSALSALGAAAAAAAALAGSLAAACKQLLQQAAEQSEAVLLQQLDPQSSDVMRQLVGWEPRLSVHHVIKAVQGEQRQVLQRVAAAAAALQQRLAAVAW</sequence>
<dbReference type="RefSeq" id="XP_013891388.1">
    <property type="nucleotide sequence ID" value="XM_014035934.1"/>
</dbReference>
<proteinExistence type="predicted"/>
<dbReference type="Proteomes" id="UP000054498">
    <property type="component" value="Unassembled WGS sequence"/>
</dbReference>
<dbReference type="KEGG" id="mng:MNEG_15595"/>
<reference evidence="1 2" key="1">
    <citation type="journal article" date="2013" name="BMC Genomics">
        <title>Reconstruction of the lipid metabolism for the microalga Monoraphidium neglectum from its genome sequence reveals characteristics suitable for biofuel production.</title>
        <authorList>
            <person name="Bogen C."/>
            <person name="Al-Dilaimi A."/>
            <person name="Albersmeier A."/>
            <person name="Wichmann J."/>
            <person name="Grundmann M."/>
            <person name="Rupp O."/>
            <person name="Lauersen K.J."/>
            <person name="Blifernez-Klassen O."/>
            <person name="Kalinowski J."/>
            <person name="Goesmann A."/>
            <person name="Mussgnug J.H."/>
            <person name="Kruse O."/>
        </authorList>
    </citation>
    <scope>NUCLEOTIDE SEQUENCE [LARGE SCALE GENOMIC DNA]</scope>
    <source>
        <strain evidence="1 2">SAG 48.87</strain>
    </source>
</reference>
<name>A0A0D2K8A1_9CHLO</name>
<dbReference type="GeneID" id="25733272"/>
<dbReference type="AlphaFoldDB" id="A0A0D2K8A1"/>